<proteinExistence type="predicted"/>
<name>A0A9P0NQG5_ACAOB</name>
<dbReference type="PANTHER" id="PTHR24253">
    <property type="entry name" value="TRANSMEMBRANE PROTEASE SERINE"/>
    <property type="match status" value="1"/>
</dbReference>
<dbReference type="PANTHER" id="PTHR24253:SF63">
    <property type="entry name" value="PEPTIDASE S1 DOMAIN-CONTAINING PROTEIN"/>
    <property type="match status" value="1"/>
</dbReference>
<evidence type="ECO:0000259" key="2">
    <source>
        <dbReference type="PROSITE" id="PS50240"/>
    </source>
</evidence>
<dbReference type="GO" id="GO:0006508">
    <property type="term" value="P:proteolysis"/>
    <property type="evidence" value="ECO:0007669"/>
    <property type="project" value="InterPro"/>
</dbReference>
<dbReference type="SUPFAM" id="SSF50494">
    <property type="entry name" value="Trypsin-like serine proteases"/>
    <property type="match status" value="1"/>
</dbReference>
<dbReference type="InterPro" id="IPR033116">
    <property type="entry name" value="TRYPSIN_SER"/>
</dbReference>
<accession>A0A9P0NQG5</accession>
<gene>
    <name evidence="3" type="ORF">ACAOBT_LOCUS745</name>
</gene>
<dbReference type="InterPro" id="IPR001254">
    <property type="entry name" value="Trypsin_dom"/>
</dbReference>
<dbReference type="InterPro" id="IPR043504">
    <property type="entry name" value="Peptidase_S1_PA_chymotrypsin"/>
</dbReference>
<dbReference type="PROSITE" id="PS00135">
    <property type="entry name" value="TRYPSIN_SER"/>
    <property type="match status" value="1"/>
</dbReference>
<dbReference type="OrthoDB" id="6407006at2759"/>
<dbReference type="EMBL" id="CAKOFQ010006656">
    <property type="protein sequence ID" value="CAH1954822.1"/>
    <property type="molecule type" value="Genomic_DNA"/>
</dbReference>
<dbReference type="PROSITE" id="PS50240">
    <property type="entry name" value="TRYPSIN_DOM"/>
    <property type="match status" value="1"/>
</dbReference>
<dbReference type="FunFam" id="2.40.10.10:FF:000072">
    <property type="entry name" value="CLIP-domain serine protease"/>
    <property type="match status" value="1"/>
</dbReference>
<dbReference type="AlphaFoldDB" id="A0A9P0NQG5"/>
<comment type="caution">
    <text evidence="3">The sequence shown here is derived from an EMBL/GenBank/DDBJ whole genome shotgun (WGS) entry which is preliminary data.</text>
</comment>
<protein>
    <recommendedName>
        <fullName evidence="2">Peptidase S1 domain-containing protein</fullName>
    </recommendedName>
</protein>
<sequence length="355" mass="39106">MFVTMFGYPSNCENMGNSYPCTLSFACWLVGGSSQPGCGASSWIISCCVVTKKKALAEFQDTGDDFQTLESREDAIPLLQKRADDYDDRDSEQCGVTADRAFSKRIIGGKKALFGQYPWQAYIKIATYQCGGVLVSRRFVATAAHCIINARLKEILVYLGELDTQDTGDVEELAPAELHRVKKRIIHPKFRYRSTQPDLYDLSLLELLTEAGRAFHIIPICLPHYTIDLAGRSGVVAGWGKVQPSNELIGTNVLRSASVPLLDIHECMKWHTLKKISVDLREDMVCAGHPDGKYDACLGDSGGPLVVLENGRWTLVGITSAGFGCGEPHQPGIYHRVPMTADWIRAVISGRGFQV</sequence>
<keyword evidence="1" id="KW-1015">Disulfide bond</keyword>
<dbReference type="SMART" id="SM00020">
    <property type="entry name" value="Tryp_SPc"/>
    <property type="match status" value="1"/>
</dbReference>
<dbReference type="Gene3D" id="2.40.10.10">
    <property type="entry name" value="Trypsin-like serine proteases"/>
    <property type="match status" value="1"/>
</dbReference>
<dbReference type="CDD" id="cd00190">
    <property type="entry name" value="Tryp_SPc"/>
    <property type="match status" value="1"/>
</dbReference>
<evidence type="ECO:0000313" key="4">
    <source>
        <dbReference type="Proteomes" id="UP001152888"/>
    </source>
</evidence>
<evidence type="ECO:0000256" key="1">
    <source>
        <dbReference type="ARBA" id="ARBA00023157"/>
    </source>
</evidence>
<dbReference type="GO" id="GO:0004252">
    <property type="term" value="F:serine-type endopeptidase activity"/>
    <property type="evidence" value="ECO:0007669"/>
    <property type="project" value="InterPro"/>
</dbReference>
<dbReference type="PRINTS" id="PR00722">
    <property type="entry name" value="CHYMOTRYPSIN"/>
</dbReference>
<keyword evidence="4" id="KW-1185">Reference proteome</keyword>
<dbReference type="InterPro" id="IPR009003">
    <property type="entry name" value="Peptidase_S1_PA"/>
</dbReference>
<dbReference type="InterPro" id="IPR001314">
    <property type="entry name" value="Peptidase_S1A"/>
</dbReference>
<organism evidence="3 4">
    <name type="scientific">Acanthoscelides obtectus</name>
    <name type="common">Bean weevil</name>
    <name type="synonym">Bruchus obtectus</name>
    <dbReference type="NCBI Taxonomy" id="200917"/>
    <lineage>
        <taxon>Eukaryota</taxon>
        <taxon>Metazoa</taxon>
        <taxon>Ecdysozoa</taxon>
        <taxon>Arthropoda</taxon>
        <taxon>Hexapoda</taxon>
        <taxon>Insecta</taxon>
        <taxon>Pterygota</taxon>
        <taxon>Neoptera</taxon>
        <taxon>Endopterygota</taxon>
        <taxon>Coleoptera</taxon>
        <taxon>Polyphaga</taxon>
        <taxon>Cucujiformia</taxon>
        <taxon>Chrysomeloidea</taxon>
        <taxon>Chrysomelidae</taxon>
        <taxon>Bruchinae</taxon>
        <taxon>Bruchini</taxon>
        <taxon>Acanthoscelides</taxon>
    </lineage>
</organism>
<evidence type="ECO:0000313" key="3">
    <source>
        <dbReference type="EMBL" id="CAH1954822.1"/>
    </source>
</evidence>
<feature type="domain" description="Peptidase S1" evidence="2">
    <location>
        <begin position="106"/>
        <end position="349"/>
    </location>
</feature>
<dbReference type="Proteomes" id="UP001152888">
    <property type="component" value="Unassembled WGS sequence"/>
</dbReference>
<reference evidence="3" key="1">
    <citation type="submission" date="2022-03" db="EMBL/GenBank/DDBJ databases">
        <authorList>
            <person name="Sayadi A."/>
        </authorList>
    </citation>
    <scope>NUCLEOTIDE SEQUENCE</scope>
</reference>
<dbReference type="Pfam" id="PF00089">
    <property type="entry name" value="Trypsin"/>
    <property type="match status" value="1"/>
</dbReference>